<dbReference type="RefSeq" id="WP_290290980.1">
    <property type="nucleotide sequence ID" value="NZ_CP047211.1"/>
</dbReference>
<evidence type="ECO:0000313" key="1">
    <source>
        <dbReference type="EMBL" id="MFC3849293.1"/>
    </source>
</evidence>
<comment type="caution">
    <text evidence="1">The sequence shown here is derived from an EMBL/GenBank/DDBJ whole genome shotgun (WGS) entry which is preliminary data.</text>
</comment>
<protein>
    <submittedName>
        <fullName evidence="1">Uncharacterized protein</fullName>
    </submittedName>
</protein>
<dbReference type="EMBL" id="JBHRZN010000001">
    <property type="protein sequence ID" value="MFC3849293.1"/>
    <property type="molecule type" value="Genomic_DNA"/>
</dbReference>
<accession>A0ABV7ZLA0</accession>
<evidence type="ECO:0000313" key="2">
    <source>
        <dbReference type="Proteomes" id="UP001595751"/>
    </source>
</evidence>
<reference evidence="2" key="1">
    <citation type="journal article" date="2019" name="Int. J. Syst. Evol. Microbiol.">
        <title>The Global Catalogue of Microorganisms (GCM) 10K type strain sequencing project: providing services to taxonomists for standard genome sequencing and annotation.</title>
        <authorList>
            <consortium name="The Broad Institute Genomics Platform"/>
            <consortium name="The Broad Institute Genome Sequencing Center for Infectious Disease"/>
            <person name="Wu L."/>
            <person name="Ma J."/>
        </authorList>
    </citation>
    <scope>NUCLEOTIDE SEQUENCE [LARGE SCALE GENOMIC DNA]</scope>
    <source>
        <strain evidence="2">CCUG 53252</strain>
    </source>
</reference>
<dbReference type="Proteomes" id="UP001595751">
    <property type="component" value="Unassembled WGS sequence"/>
</dbReference>
<proteinExistence type="predicted"/>
<gene>
    <name evidence="1" type="ORF">ACFORJ_03800</name>
</gene>
<sequence>MNRTNAMTRGAGRMTLATSPRIRDVAEEAHRRNRTRTLRSFQKVGNSIRLEINRRSPD</sequence>
<keyword evidence="2" id="KW-1185">Reference proteome</keyword>
<name>A0ABV7ZLA0_9CORY</name>
<organism evidence="1 2">
    <name type="scientific">Corynebacterium hansenii</name>
    <dbReference type="NCBI Taxonomy" id="394964"/>
    <lineage>
        <taxon>Bacteria</taxon>
        <taxon>Bacillati</taxon>
        <taxon>Actinomycetota</taxon>
        <taxon>Actinomycetes</taxon>
        <taxon>Mycobacteriales</taxon>
        <taxon>Corynebacteriaceae</taxon>
        <taxon>Corynebacterium</taxon>
    </lineage>
</organism>